<feature type="region of interest" description="Disordered" evidence="1">
    <location>
        <begin position="26"/>
        <end position="45"/>
    </location>
</feature>
<reference evidence="2" key="1">
    <citation type="submission" date="2014-02" db="EMBL/GenBank/DDBJ databases">
        <authorList>
            <person name="Genoscope - CEA"/>
        </authorList>
    </citation>
    <scope>NUCLEOTIDE SEQUENCE</scope>
    <source>
        <strain evidence="2">LS3</strain>
    </source>
</reference>
<name>A0A060T384_BLAAD</name>
<dbReference type="EMBL" id="HG937693">
    <property type="protein sequence ID" value="CDP35575.1"/>
    <property type="molecule type" value="Genomic_DNA"/>
</dbReference>
<gene>
    <name evidence="2" type="ORF">GNLVRS02_ARAD1C38676g</name>
</gene>
<organism evidence="2">
    <name type="scientific">Blastobotrys adeninivorans</name>
    <name type="common">Yeast</name>
    <name type="synonym">Arxula adeninivorans</name>
    <dbReference type="NCBI Taxonomy" id="409370"/>
    <lineage>
        <taxon>Eukaryota</taxon>
        <taxon>Fungi</taxon>
        <taxon>Dikarya</taxon>
        <taxon>Ascomycota</taxon>
        <taxon>Saccharomycotina</taxon>
        <taxon>Dipodascomycetes</taxon>
        <taxon>Dipodascales</taxon>
        <taxon>Trichomonascaceae</taxon>
        <taxon>Blastobotrys</taxon>
    </lineage>
</organism>
<evidence type="ECO:0000256" key="1">
    <source>
        <dbReference type="SAM" id="MobiDB-lite"/>
    </source>
</evidence>
<dbReference type="AlphaFoldDB" id="A0A060T384"/>
<evidence type="ECO:0000313" key="2">
    <source>
        <dbReference type="EMBL" id="CDP35575.1"/>
    </source>
</evidence>
<feature type="compositionally biased region" description="Basic and acidic residues" evidence="1">
    <location>
        <begin position="31"/>
        <end position="45"/>
    </location>
</feature>
<accession>A0A060T384</accession>
<reference evidence="2" key="2">
    <citation type="submission" date="2014-06" db="EMBL/GenBank/DDBJ databases">
        <title>The complete genome of Blastobotrys (Arxula) adeninivorans LS3 - a yeast of biotechnological interest.</title>
        <authorList>
            <person name="Kunze G."/>
            <person name="Gaillardin C."/>
            <person name="Czernicka M."/>
            <person name="Durrens P."/>
            <person name="Martin T."/>
            <person name="Boer E."/>
            <person name="Gabaldon T."/>
            <person name="Cruz J."/>
            <person name="Talla E."/>
            <person name="Marck C."/>
            <person name="Goffeau A."/>
            <person name="Barbe V."/>
            <person name="Baret P."/>
            <person name="Baronian K."/>
            <person name="Beier S."/>
            <person name="Bleykasten C."/>
            <person name="Bode R."/>
            <person name="Casaregola S."/>
            <person name="Despons L."/>
            <person name="Fairhead C."/>
            <person name="Giersberg M."/>
            <person name="Gierski P."/>
            <person name="Hahnel U."/>
            <person name="Hartmann A."/>
            <person name="Jankowska D."/>
            <person name="Jubin C."/>
            <person name="Jung P."/>
            <person name="Lafontaine I."/>
            <person name="Leh-Louis V."/>
            <person name="Lemaire M."/>
            <person name="Marcet-Houben M."/>
            <person name="Mascher M."/>
            <person name="Morel G."/>
            <person name="Richard G.-F."/>
            <person name="Riechen J."/>
            <person name="Sacerdot C."/>
            <person name="Sarkar A."/>
            <person name="Savel G."/>
            <person name="Schacherer J."/>
            <person name="Sherman D."/>
            <person name="Straub M.-L."/>
            <person name="Stein N."/>
            <person name="Thierry A."/>
            <person name="Trautwein-Schult A."/>
            <person name="Westhof E."/>
            <person name="Worch S."/>
            <person name="Dujon B."/>
            <person name="Souciet J.-L."/>
            <person name="Wincker P."/>
            <person name="Scholz U."/>
            <person name="Neuveglise N."/>
        </authorList>
    </citation>
    <scope>NUCLEOTIDE SEQUENCE</scope>
    <source>
        <strain evidence="2">LS3</strain>
    </source>
</reference>
<protein>
    <submittedName>
        <fullName evidence="2">ARAD1C38676p</fullName>
    </submittedName>
</protein>
<proteinExistence type="predicted"/>
<sequence length="133" mass="15636">MKRSGIDIDKDDVKRRLIDPLSQLSLNSNDRVPKEPQNDEDLRMDTGDDRVYIDSIDSYLDDDEEGFDQGMLFPRLISIPRTVLAPKLHFYQWPTKAVIPYVPDAVLLWANLVKYINQEVDDEYYFYDSMEIE</sequence>